<feature type="chain" id="PRO_5031289876" description="Acyloxyacyl hydrolase" evidence="1">
    <location>
        <begin position="24"/>
        <end position="179"/>
    </location>
</feature>
<dbReference type="InterPro" id="IPR018550">
    <property type="entry name" value="Lipid-A_deacylase-rel"/>
</dbReference>
<reference evidence="2 3" key="1">
    <citation type="submission" date="2020-08" db="EMBL/GenBank/DDBJ databases">
        <title>Genomic Encyclopedia of Type Strains, Phase IV (KMG-IV): sequencing the most valuable type-strain genomes for metagenomic binning, comparative biology and taxonomic classification.</title>
        <authorList>
            <person name="Goeker M."/>
        </authorList>
    </citation>
    <scope>NUCLEOTIDE SEQUENCE [LARGE SCALE GENOMIC DNA]</scope>
    <source>
        <strain evidence="2 3">DSM 21319</strain>
    </source>
</reference>
<keyword evidence="1" id="KW-0732">Signal</keyword>
<dbReference type="AlphaFoldDB" id="A0A7W7YWW0"/>
<name>A0A7W7YWW0_9HYPH</name>
<dbReference type="RefSeq" id="WP_184145211.1">
    <property type="nucleotide sequence ID" value="NZ_JACHIK010000011.1"/>
</dbReference>
<accession>A0A7W7YWW0</accession>
<evidence type="ECO:0000313" key="2">
    <source>
        <dbReference type="EMBL" id="MBB5043853.1"/>
    </source>
</evidence>
<feature type="signal peptide" evidence="1">
    <location>
        <begin position="1"/>
        <end position="23"/>
    </location>
</feature>
<gene>
    <name evidence="2" type="ORF">HNQ66_003264</name>
</gene>
<sequence length="179" mass="18162">MKSCLAVALATVLAGLPVSCALAGDLVDEVRVGVGGSLNGDSSHDKGLVGSAEVYLAPFHSSQTGLAKALLEPRVQLGVSGGADATDQAYLGLNWHVPITEAFFAEIGAGGTVHNGNLDSGTGPLLGCRFLFREHAALGVRVSETVNVMATIDHSSNANLCNGPNDGITHAGLAVGVRF</sequence>
<dbReference type="Proteomes" id="UP000535406">
    <property type="component" value="Unassembled WGS sequence"/>
</dbReference>
<dbReference type="Pfam" id="PF09411">
    <property type="entry name" value="PagL"/>
    <property type="match status" value="1"/>
</dbReference>
<dbReference type="EMBL" id="JACHIK010000011">
    <property type="protein sequence ID" value="MBB5043853.1"/>
    <property type="molecule type" value="Genomic_DNA"/>
</dbReference>
<proteinExistence type="predicted"/>
<protein>
    <recommendedName>
        <fullName evidence="4">Acyloxyacyl hydrolase</fullName>
    </recommendedName>
</protein>
<evidence type="ECO:0008006" key="4">
    <source>
        <dbReference type="Google" id="ProtNLM"/>
    </source>
</evidence>
<organism evidence="2 3">
    <name type="scientific">Shinella fusca</name>
    <dbReference type="NCBI Taxonomy" id="544480"/>
    <lineage>
        <taxon>Bacteria</taxon>
        <taxon>Pseudomonadati</taxon>
        <taxon>Pseudomonadota</taxon>
        <taxon>Alphaproteobacteria</taxon>
        <taxon>Hyphomicrobiales</taxon>
        <taxon>Rhizobiaceae</taxon>
        <taxon>Shinella</taxon>
    </lineage>
</organism>
<comment type="caution">
    <text evidence="2">The sequence shown here is derived from an EMBL/GenBank/DDBJ whole genome shotgun (WGS) entry which is preliminary data.</text>
</comment>
<keyword evidence="3" id="KW-1185">Reference proteome</keyword>
<evidence type="ECO:0000313" key="3">
    <source>
        <dbReference type="Proteomes" id="UP000535406"/>
    </source>
</evidence>
<evidence type="ECO:0000256" key="1">
    <source>
        <dbReference type="SAM" id="SignalP"/>
    </source>
</evidence>
<dbReference type="Gene3D" id="2.40.160.20">
    <property type="match status" value="1"/>
</dbReference>